<dbReference type="EMBL" id="JBJQOH010000006">
    <property type="protein sequence ID" value="KAL3683967.1"/>
    <property type="molecule type" value="Genomic_DNA"/>
</dbReference>
<dbReference type="Proteomes" id="UP001633002">
    <property type="component" value="Unassembled WGS sequence"/>
</dbReference>
<comment type="caution">
    <text evidence="1">The sequence shown here is derived from an EMBL/GenBank/DDBJ whole genome shotgun (WGS) entry which is preliminary data.</text>
</comment>
<dbReference type="AlphaFoldDB" id="A0ABD3H018"/>
<organism evidence="1 2">
    <name type="scientific">Riccia sorocarpa</name>
    <dbReference type="NCBI Taxonomy" id="122646"/>
    <lineage>
        <taxon>Eukaryota</taxon>
        <taxon>Viridiplantae</taxon>
        <taxon>Streptophyta</taxon>
        <taxon>Embryophyta</taxon>
        <taxon>Marchantiophyta</taxon>
        <taxon>Marchantiopsida</taxon>
        <taxon>Marchantiidae</taxon>
        <taxon>Marchantiales</taxon>
        <taxon>Ricciaceae</taxon>
        <taxon>Riccia</taxon>
    </lineage>
</organism>
<proteinExistence type="predicted"/>
<sequence length="85" mass="9852">MSKRDILDYVETLEIGDLCDVYETLLEDDCYHYDLELDDALYEIEQILFSTGDEVIRMAIMEHYPDGYPTERPILTPPSSPSSNE</sequence>
<evidence type="ECO:0000313" key="1">
    <source>
        <dbReference type="EMBL" id="KAL3683967.1"/>
    </source>
</evidence>
<evidence type="ECO:0000313" key="2">
    <source>
        <dbReference type="Proteomes" id="UP001633002"/>
    </source>
</evidence>
<accession>A0ABD3H018</accession>
<protein>
    <submittedName>
        <fullName evidence="1">Uncharacterized protein</fullName>
    </submittedName>
</protein>
<name>A0ABD3H018_9MARC</name>
<reference evidence="1 2" key="1">
    <citation type="submission" date="2024-09" db="EMBL/GenBank/DDBJ databases">
        <title>Chromosome-scale assembly of Riccia sorocarpa.</title>
        <authorList>
            <person name="Paukszto L."/>
        </authorList>
    </citation>
    <scope>NUCLEOTIDE SEQUENCE [LARGE SCALE GENOMIC DNA]</scope>
    <source>
        <strain evidence="1">LP-2024</strain>
        <tissue evidence="1">Aerial parts of the thallus</tissue>
    </source>
</reference>
<gene>
    <name evidence="1" type="ORF">R1sor_001989</name>
</gene>
<keyword evidence="2" id="KW-1185">Reference proteome</keyword>